<reference evidence="1 2" key="1">
    <citation type="submission" date="2024-01" db="EMBL/GenBank/DDBJ databases">
        <title>Genome assemblies of Stephania.</title>
        <authorList>
            <person name="Yang L."/>
        </authorList>
    </citation>
    <scope>NUCLEOTIDE SEQUENCE [LARGE SCALE GENOMIC DNA]</scope>
    <source>
        <strain evidence="1">QJT</strain>
        <tissue evidence="1">Leaf</tissue>
    </source>
</reference>
<proteinExistence type="predicted"/>
<keyword evidence="2" id="KW-1185">Reference proteome</keyword>
<dbReference type="AlphaFoldDB" id="A0AAP0HK43"/>
<dbReference type="Proteomes" id="UP001417504">
    <property type="component" value="Unassembled WGS sequence"/>
</dbReference>
<evidence type="ECO:0000313" key="1">
    <source>
        <dbReference type="EMBL" id="KAK9085665.1"/>
    </source>
</evidence>
<name>A0AAP0HK43_9MAGN</name>
<organism evidence="1 2">
    <name type="scientific">Stephania japonica</name>
    <dbReference type="NCBI Taxonomy" id="461633"/>
    <lineage>
        <taxon>Eukaryota</taxon>
        <taxon>Viridiplantae</taxon>
        <taxon>Streptophyta</taxon>
        <taxon>Embryophyta</taxon>
        <taxon>Tracheophyta</taxon>
        <taxon>Spermatophyta</taxon>
        <taxon>Magnoliopsida</taxon>
        <taxon>Ranunculales</taxon>
        <taxon>Menispermaceae</taxon>
        <taxon>Menispermoideae</taxon>
        <taxon>Cissampelideae</taxon>
        <taxon>Stephania</taxon>
    </lineage>
</organism>
<evidence type="ECO:0000313" key="2">
    <source>
        <dbReference type="Proteomes" id="UP001417504"/>
    </source>
</evidence>
<dbReference type="EMBL" id="JBBNAE010000011">
    <property type="protein sequence ID" value="KAK9085665.1"/>
    <property type="molecule type" value="Genomic_DNA"/>
</dbReference>
<sequence length="51" mass="5963">MKQVPYKDTDHRWNIEIPESFPPSMPRNHLVVKLGEGYQQPMQHRSEGGTD</sequence>
<gene>
    <name evidence="1" type="ORF">Sjap_026076</name>
</gene>
<accession>A0AAP0HK43</accession>
<comment type="caution">
    <text evidence="1">The sequence shown here is derived from an EMBL/GenBank/DDBJ whole genome shotgun (WGS) entry which is preliminary data.</text>
</comment>
<protein>
    <submittedName>
        <fullName evidence="1">Uncharacterized protein</fullName>
    </submittedName>
</protein>